<keyword evidence="4" id="KW-1185">Reference proteome</keyword>
<proteinExistence type="predicted"/>
<dbReference type="CDD" id="cd03770">
    <property type="entry name" value="SR_TndX_transposase"/>
    <property type="match status" value="1"/>
</dbReference>
<dbReference type="InterPro" id="IPR050639">
    <property type="entry name" value="SSR_resolvase"/>
</dbReference>
<evidence type="ECO:0000259" key="2">
    <source>
        <dbReference type="PROSITE" id="PS51737"/>
    </source>
</evidence>
<dbReference type="Pfam" id="PF14287">
    <property type="entry name" value="DUF4368"/>
    <property type="match status" value="1"/>
</dbReference>
<dbReference type="InterPro" id="IPR036162">
    <property type="entry name" value="Resolvase-like_N_sf"/>
</dbReference>
<sequence length="563" mass="65024">MGRLSERMVKMENKRQPYIDAALGEKITALYCRLSRDDELQGDSNSIINQKAILKKYADDNGFTNTQFFVDDGYSGTNFERPDFQRLMALVDEGAVGIIIVKDMSRLGRDYLKVGYYTEMVFPESDIRFIAINNGVDSASQQDSDFTPFLNIINEWYAKDTSKKIRAVFKAKGQAGKPLRTNTPYGYKKDPEDKNHWIVDEDAAAVVKEIFHLCISGYGPTQIAKELKKRKVLTPVDYAKSNGRNAPAVKQTDDLYKWTTSTVVHILERQEYLGNTVNFKTHRKSYKLKKQIKNDKDEWQIFEGTHEAIIDKETFDIVQRIRDGRRRFTPMGEMPTLSGMVYCADCGSKMYQVRARGWEHEKEHLVCSTYRKRGKSNCTSHQIRNVVIEQLLLDDLRRVTAYAREHEAEFIQLVTNTSEKALNRELRSSQKEYEQAKARITALDTIIQRLYEDNVVGKISDERFAKMSATYEAEQKALESRIAELDEFITTAKEKSLNAEYFLQLVQKYTDIKELDAEIIREFVEKIIVFKAEKVDGHRMQRIQIIYNCIGAVEIPSKHEKTA</sequence>
<dbReference type="Pfam" id="PF13408">
    <property type="entry name" value="Zn_ribbon_recom"/>
    <property type="match status" value="1"/>
</dbReference>
<evidence type="ECO:0000313" key="4">
    <source>
        <dbReference type="Proteomes" id="UP000017090"/>
    </source>
</evidence>
<dbReference type="InterPro" id="IPR038109">
    <property type="entry name" value="DNA_bind_recomb_sf"/>
</dbReference>
<dbReference type="SMART" id="SM00857">
    <property type="entry name" value="Resolvase"/>
    <property type="match status" value="1"/>
</dbReference>
<dbReference type="GO" id="GO:0003677">
    <property type="term" value="F:DNA binding"/>
    <property type="evidence" value="ECO:0007669"/>
    <property type="project" value="InterPro"/>
</dbReference>
<feature type="domain" description="Resolvase/invertase-type recombinase catalytic" evidence="1">
    <location>
        <begin position="27"/>
        <end position="176"/>
    </location>
</feature>
<dbReference type="InterPro" id="IPR025378">
    <property type="entry name" value="DUF4368"/>
</dbReference>
<accession>U7URU4</accession>
<dbReference type="Proteomes" id="UP000017090">
    <property type="component" value="Unassembled WGS sequence"/>
</dbReference>
<feature type="domain" description="Recombinase" evidence="2">
    <location>
        <begin position="184"/>
        <end position="328"/>
    </location>
</feature>
<dbReference type="PROSITE" id="PS51736">
    <property type="entry name" value="RECOMBINASES_3"/>
    <property type="match status" value="1"/>
</dbReference>
<dbReference type="Pfam" id="PF07508">
    <property type="entry name" value="Recombinase"/>
    <property type="match status" value="1"/>
</dbReference>
<dbReference type="InterPro" id="IPR006119">
    <property type="entry name" value="Resolv_N"/>
</dbReference>
<protein>
    <submittedName>
        <fullName evidence="3">Recombinase</fullName>
    </submittedName>
</protein>
<evidence type="ECO:0000259" key="1">
    <source>
        <dbReference type="PROSITE" id="PS51736"/>
    </source>
</evidence>
<dbReference type="EMBL" id="AWXA01000007">
    <property type="protein sequence ID" value="ERT62026.1"/>
    <property type="molecule type" value="Genomic_DNA"/>
</dbReference>
<name>U7URU4_9FIRM</name>
<dbReference type="Gene3D" id="3.90.1750.20">
    <property type="entry name" value="Putative Large Serine Recombinase, Chain B, Domain 2"/>
    <property type="match status" value="1"/>
</dbReference>
<comment type="caution">
    <text evidence="3">The sequence shown here is derived from an EMBL/GenBank/DDBJ whole genome shotgun (WGS) entry which is preliminary data.</text>
</comment>
<dbReference type="eggNOG" id="COG1961">
    <property type="taxonomic scope" value="Bacteria"/>
</dbReference>
<evidence type="ECO:0000313" key="3">
    <source>
        <dbReference type="EMBL" id="ERT62026.1"/>
    </source>
</evidence>
<dbReference type="InterPro" id="IPR025827">
    <property type="entry name" value="Zn_ribbon_recom_dom"/>
</dbReference>
<dbReference type="SUPFAM" id="SSF53041">
    <property type="entry name" value="Resolvase-like"/>
    <property type="match status" value="1"/>
</dbReference>
<dbReference type="STRING" id="1111454.HMPREF1250_2063"/>
<dbReference type="Pfam" id="PF00239">
    <property type="entry name" value="Resolvase"/>
    <property type="match status" value="1"/>
</dbReference>
<dbReference type="PATRIC" id="fig|1111454.3.peg.397"/>
<dbReference type="GO" id="GO:0000150">
    <property type="term" value="F:DNA strand exchange activity"/>
    <property type="evidence" value="ECO:0007669"/>
    <property type="project" value="InterPro"/>
</dbReference>
<dbReference type="AlphaFoldDB" id="U7URU4"/>
<reference evidence="3 4" key="1">
    <citation type="submission" date="2013-09" db="EMBL/GenBank/DDBJ databases">
        <authorList>
            <person name="Durkin A.S."/>
            <person name="Haft D.R."/>
            <person name="McCorrison J."/>
            <person name="Torralba M."/>
            <person name="Gillis M."/>
            <person name="Haft D.H."/>
            <person name="Methe B."/>
            <person name="Sutton G."/>
            <person name="Nelson K.E."/>
        </authorList>
    </citation>
    <scope>NUCLEOTIDE SEQUENCE [LARGE SCALE GENOMIC DNA]</scope>
    <source>
        <strain evidence="3 4">BV3C16-1</strain>
    </source>
</reference>
<gene>
    <name evidence="3" type="ORF">HMPREF1250_2063</name>
</gene>
<dbReference type="PROSITE" id="PS51737">
    <property type="entry name" value="RECOMBINASE_DNA_BIND"/>
    <property type="match status" value="1"/>
</dbReference>
<dbReference type="InterPro" id="IPR011109">
    <property type="entry name" value="DNA_bind_recombinase_dom"/>
</dbReference>
<dbReference type="Gene3D" id="3.40.50.1390">
    <property type="entry name" value="Resolvase, N-terminal catalytic domain"/>
    <property type="match status" value="1"/>
</dbReference>
<organism evidence="3 4">
    <name type="scientific">Megasphaera vaginalis</name>
    <name type="common">ex Srinivasan et al. 2021</name>
    <dbReference type="NCBI Taxonomy" id="1111454"/>
    <lineage>
        <taxon>Bacteria</taxon>
        <taxon>Bacillati</taxon>
        <taxon>Bacillota</taxon>
        <taxon>Negativicutes</taxon>
        <taxon>Veillonellales</taxon>
        <taxon>Veillonellaceae</taxon>
        <taxon>Megasphaera</taxon>
    </lineage>
</organism>
<dbReference type="PANTHER" id="PTHR30461:SF23">
    <property type="entry name" value="DNA RECOMBINASE-RELATED"/>
    <property type="match status" value="1"/>
</dbReference>
<dbReference type="PANTHER" id="PTHR30461">
    <property type="entry name" value="DNA-INVERTASE FROM LAMBDOID PROPHAGE"/>
    <property type="match status" value="1"/>
</dbReference>